<dbReference type="eggNOG" id="ENOG502S31K">
    <property type="taxonomic scope" value="Eukaryota"/>
</dbReference>
<dbReference type="GO" id="GO:0042138">
    <property type="term" value="P:meiotic DNA double-strand break formation"/>
    <property type="evidence" value="ECO:0000318"/>
    <property type="project" value="GO_Central"/>
</dbReference>
<reference evidence="4" key="1">
    <citation type="submission" date="2025-08" db="UniProtKB">
        <authorList>
            <consortium name="Ensembl"/>
        </authorList>
    </citation>
    <scope>IDENTIFICATION</scope>
    <source>
        <strain evidence="4">Glennie</strain>
    </source>
</reference>
<dbReference type="PANTHER" id="PTHR28575:SF1">
    <property type="entry name" value="MEIOSIS-SPECIFIC PROTEIN MEI4"/>
    <property type="match status" value="1"/>
</dbReference>
<dbReference type="InParanoid" id="K7EI67"/>
<dbReference type="HOGENOM" id="CLU_055456_0_0_1"/>
<dbReference type="STRING" id="9258.ENSOANP00000033224"/>
<dbReference type="FunCoup" id="K7EI67">
    <property type="interactions" value="10"/>
</dbReference>
<protein>
    <submittedName>
        <fullName evidence="4">Uncharacterized protein</fullName>
    </submittedName>
</protein>
<organism evidence="4 5">
    <name type="scientific">Ornithorhynchus anatinus</name>
    <name type="common">Duckbill platypus</name>
    <dbReference type="NCBI Taxonomy" id="9258"/>
    <lineage>
        <taxon>Eukaryota</taxon>
        <taxon>Metazoa</taxon>
        <taxon>Chordata</taxon>
        <taxon>Craniata</taxon>
        <taxon>Vertebrata</taxon>
        <taxon>Euteleostomi</taxon>
        <taxon>Mammalia</taxon>
        <taxon>Monotremata</taxon>
        <taxon>Ornithorhynchidae</taxon>
        <taxon>Ornithorhynchus</taxon>
    </lineage>
</organism>
<evidence type="ECO:0000313" key="4">
    <source>
        <dbReference type="Ensembl" id="ENSOANP00000033224.2"/>
    </source>
</evidence>
<dbReference type="OMA" id="MYDITQY"/>
<keyword evidence="5" id="KW-1185">Reference proteome</keyword>
<dbReference type="Pfam" id="PF13971">
    <property type="entry name" value="Mei4"/>
    <property type="match status" value="1"/>
</dbReference>
<dbReference type="GO" id="GO:0048477">
    <property type="term" value="P:oogenesis"/>
    <property type="evidence" value="ECO:0000318"/>
    <property type="project" value="GO_Central"/>
</dbReference>
<accession>K7EI67</accession>
<dbReference type="GO" id="GO:0000800">
    <property type="term" value="C:lateral element"/>
    <property type="evidence" value="ECO:0000318"/>
    <property type="project" value="GO_Central"/>
</dbReference>
<comment type="similarity">
    <text evidence="2">Belongs to the MEI4L family.</text>
</comment>
<dbReference type="GO" id="GO:0007283">
    <property type="term" value="P:spermatogenesis"/>
    <property type="evidence" value="ECO:0000318"/>
    <property type="project" value="GO_Central"/>
</dbReference>
<dbReference type="AlphaFoldDB" id="K7EI67"/>
<dbReference type="Proteomes" id="UP000002279">
    <property type="component" value="Unplaced"/>
</dbReference>
<dbReference type="GO" id="GO:0007129">
    <property type="term" value="P:homologous chromosome pairing at meiosis"/>
    <property type="evidence" value="ECO:0000318"/>
    <property type="project" value="GO_Central"/>
</dbReference>
<name>K7EI67_ORNAN</name>
<evidence type="ECO:0000313" key="5">
    <source>
        <dbReference type="Proteomes" id="UP000002279"/>
    </source>
</evidence>
<dbReference type="Bgee" id="ENSOANG00000028680">
    <property type="expression patterns" value="Expressed in testis and 6 other cell types or tissues"/>
</dbReference>
<proteinExistence type="inferred from homology"/>
<evidence type="ECO:0000256" key="2">
    <source>
        <dbReference type="ARBA" id="ARBA00093453"/>
    </source>
</evidence>
<dbReference type="GO" id="GO:0006310">
    <property type="term" value="P:DNA recombination"/>
    <property type="evidence" value="ECO:0007669"/>
    <property type="project" value="InterPro"/>
</dbReference>
<evidence type="ECO:0000256" key="1">
    <source>
        <dbReference type="ARBA" id="ARBA00023254"/>
    </source>
</evidence>
<dbReference type="InterPro" id="IPR025888">
    <property type="entry name" value="MEI4"/>
</dbReference>
<dbReference type="PANTHER" id="PTHR28575">
    <property type="entry name" value="MEIOSIS-SPECIFIC PROTEIN MEI4"/>
    <property type="match status" value="1"/>
</dbReference>
<keyword evidence="1" id="KW-0469">Meiosis</keyword>
<evidence type="ECO:0000256" key="3">
    <source>
        <dbReference type="SAM" id="MobiDB-lite"/>
    </source>
</evidence>
<dbReference type="Ensembl" id="ENSOANT00000042469.2">
    <property type="protein sequence ID" value="ENSOANP00000033224.2"/>
    <property type="gene ID" value="ENSOANG00000028680.2"/>
</dbReference>
<feature type="region of interest" description="Disordered" evidence="3">
    <location>
        <begin position="393"/>
        <end position="440"/>
    </location>
</feature>
<dbReference type="GeneTree" id="ENSGT00390000013856"/>
<reference evidence="4" key="2">
    <citation type="submission" date="2025-09" db="UniProtKB">
        <authorList>
            <consortium name="Ensembl"/>
        </authorList>
    </citation>
    <scope>IDENTIFICATION</scope>
    <source>
        <strain evidence="4">Glennie</strain>
    </source>
</reference>
<sequence length="440" mass="48025">MEAQRWYLKTSKVALAIAVIRSKPPGRSSGEHVRLLAELVAGPDSLWRARVSALEAQVLQLRREVLSSGIRSGARRGNERLLPGTFPPKEPTASQRASARLEDSGCSTWGDPPAGPAALPRNPRAREDGRPARPAAPAPGPRGGGAGPGLSADMRFFQHLLELKNRTEPDGPDADPGGSDASAVPEAAARLLDGLVAFGGDPGFPFPGVLVGATGALTRWVDDPELSAAVLRRCRPKLEDLKKILVRTILRDGSVNRFQRQHFIYQSVDLLGRCGGLRKSVVSLLFSEVNGFIEELKSVRQAQAFYDVTRYENTFWILTLLERLLEAGREESGGARPDPEDREIQTFLRQVDPVILQLSDDFTLFSVFSRTATEPSSSTASPRTIVRCRNEYATAARDPSRAETKNQTSTIDQNRPGERERNRRRGGNSVRTPGAVLQAN</sequence>
<feature type="region of interest" description="Disordered" evidence="3">
    <location>
        <begin position="76"/>
        <end position="151"/>
    </location>
</feature>